<reference evidence="1" key="2">
    <citation type="submission" date="2021-02" db="EMBL/GenBank/DDBJ databases">
        <authorList>
            <person name="Kimball J.A."/>
            <person name="Haas M.W."/>
            <person name="Macchietto M."/>
            <person name="Kono T."/>
            <person name="Duquette J."/>
            <person name="Shao M."/>
        </authorList>
    </citation>
    <scope>NUCLEOTIDE SEQUENCE</scope>
    <source>
        <tissue evidence="1">Fresh leaf tissue</tissue>
    </source>
</reference>
<dbReference type="EMBL" id="JAAALK010001118">
    <property type="protein sequence ID" value="KAG8043171.1"/>
    <property type="molecule type" value="Genomic_DNA"/>
</dbReference>
<organism evidence="1 2">
    <name type="scientific">Zizania palustris</name>
    <name type="common">Northern wild rice</name>
    <dbReference type="NCBI Taxonomy" id="103762"/>
    <lineage>
        <taxon>Eukaryota</taxon>
        <taxon>Viridiplantae</taxon>
        <taxon>Streptophyta</taxon>
        <taxon>Embryophyta</taxon>
        <taxon>Tracheophyta</taxon>
        <taxon>Spermatophyta</taxon>
        <taxon>Magnoliopsida</taxon>
        <taxon>Liliopsida</taxon>
        <taxon>Poales</taxon>
        <taxon>Poaceae</taxon>
        <taxon>BOP clade</taxon>
        <taxon>Oryzoideae</taxon>
        <taxon>Oryzeae</taxon>
        <taxon>Zizaniinae</taxon>
        <taxon>Zizania</taxon>
    </lineage>
</organism>
<sequence length="120" mass="13222">MSVLLYKGPYLNIGLTFDAKLEEFESIRSLMAQLANPKYAQLRAGAPPRAVCDDVAGAGDRGNRLVRRTRGCAKAGQQPDVAFEYTRNELGFADLRHLYHAWLQYLATMGFAIAKLSTAA</sequence>
<keyword evidence="2" id="KW-1185">Reference proteome</keyword>
<gene>
    <name evidence="1" type="ORF">GUJ93_ZPchr0445g33601</name>
</gene>
<proteinExistence type="predicted"/>
<protein>
    <submittedName>
        <fullName evidence="1">Uncharacterized protein</fullName>
    </submittedName>
</protein>
<evidence type="ECO:0000313" key="1">
    <source>
        <dbReference type="EMBL" id="KAG8043171.1"/>
    </source>
</evidence>
<name>A0A8J5V2B2_ZIZPA</name>
<dbReference type="Proteomes" id="UP000729402">
    <property type="component" value="Unassembled WGS sequence"/>
</dbReference>
<accession>A0A8J5V2B2</accession>
<evidence type="ECO:0000313" key="2">
    <source>
        <dbReference type="Proteomes" id="UP000729402"/>
    </source>
</evidence>
<comment type="caution">
    <text evidence="1">The sequence shown here is derived from an EMBL/GenBank/DDBJ whole genome shotgun (WGS) entry which is preliminary data.</text>
</comment>
<reference evidence="1" key="1">
    <citation type="journal article" date="2021" name="bioRxiv">
        <title>Whole Genome Assembly and Annotation of Northern Wild Rice, Zizania palustris L., Supports a Whole Genome Duplication in the Zizania Genus.</title>
        <authorList>
            <person name="Haas M."/>
            <person name="Kono T."/>
            <person name="Macchietto M."/>
            <person name="Millas R."/>
            <person name="McGilp L."/>
            <person name="Shao M."/>
            <person name="Duquette J."/>
            <person name="Hirsch C.N."/>
            <person name="Kimball J."/>
        </authorList>
    </citation>
    <scope>NUCLEOTIDE SEQUENCE</scope>
    <source>
        <tissue evidence="1">Fresh leaf tissue</tissue>
    </source>
</reference>
<dbReference type="AlphaFoldDB" id="A0A8J5V2B2"/>